<keyword evidence="2" id="KW-1003">Cell membrane</keyword>
<evidence type="ECO:0000256" key="4">
    <source>
        <dbReference type="ARBA" id="ARBA00022989"/>
    </source>
</evidence>
<evidence type="ECO:0000259" key="8">
    <source>
        <dbReference type="Pfam" id="PF13396"/>
    </source>
</evidence>
<dbReference type="Pfam" id="PF13396">
    <property type="entry name" value="PLDc_N"/>
    <property type="match status" value="1"/>
</dbReference>
<dbReference type="Proteomes" id="UP000637578">
    <property type="component" value="Unassembled WGS sequence"/>
</dbReference>
<feature type="transmembrane region" description="Helical" evidence="7">
    <location>
        <begin position="37"/>
        <end position="56"/>
    </location>
</feature>
<evidence type="ECO:0000256" key="7">
    <source>
        <dbReference type="SAM" id="Phobius"/>
    </source>
</evidence>
<gene>
    <name evidence="9" type="ORF">GCM10012275_05220</name>
</gene>
<dbReference type="EMBL" id="BMMK01000002">
    <property type="protein sequence ID" value="GGM37041.1"/>
    <property type="molecule type" value="Genomic_DNA"/>
</dbReference>
<keyword evidence="3 7" id="KW-0812">Transmembrane</keyword>
<comment type="caution">
    <text evidence="9">The sequence shown here is derived from an EMBL/GenBank/DDBJ whole genome shotgun (WGS) entry which is preliminary data.</text>
</comment>
<reference evidence="9" key="2">
    <citation type="submission" date="2020-09" db="EMBL/GenBank/DDBJ databases">
        <authorList>
            <person name="Sun Q."/>
            <person name="Zhou Y."/>
        </authorList>
    </citation>
    <scope>NUCLEOTIDE SEQUENCE</scope>
    <source>
        <strain evidence="9">CGMCC 4.5737</strain>
    </source>
</reference>
<proteinExistence type="predicted"/>
<keyword evidence="5 7" id="KW-0472">Membrane</keyword>
<evidence type="ECO:0000256" key="2">
    <source>
        <dbReference type="ARBA" id="ARBA00022475"/>
    </source>
</evidence>
<dbReference type="InterPro" id="IPR027379">
    <property type="entry name" value="CLS_N"/>
</dbReference>
<comment type="subcellular location">
    <subcellularLocation>
        <location evidence="1">Cell membrane</location>
        <topology evidence="1">Multi-pass membrane protein</topology>
    </subcellularLocation>
</comment>
<evidence type="ECO:0000256" key="1">
    <source>
        <dbReference type="ARBA" id="ARBA00004651"/>
    </source>
</evidence>
<name>A0A8J3FSL7_9PSEU</name>
<organism evidence="9 10">
    <name type="scientific">Longimycelium tulufanense</name>
    <dbReference type="NCBI Taxonomy" id="907463"/>
    <lineage>
        <taxon>Bacteria</taxon>
        <taxon>Bacillati</taxon>
        <taxon>Actinomycetota</taxon>
        <taxon>Actinomycetes</taxon>
        <taxon>Pseudonocardiales</taxon>
        <taxon>Pseudonocardiaceae</taxon>
        <taxon>Longimycelium</taxon>
    </lineage>
</organism>
<reference evidence="9" key="1">
    <citation type="journal article" date="2014" name="Int. J. Syst. Evol. Microbiol.">
        <title>Complete genome sequence of Corynebacterium casei LMG S-19264T (=DSM 44701T), isolated from a smear-ripened cheese.</title>
        <authorList>
            <consortium name="US DOE Joint Genome Institute (JGI-PGF)"/>
            <person name="Walter F."/>
            <person name="Albersmeier A."/>
            <person name="Kalinowski J."/>
            <person name="Ruckert C."/>
        </authorList>
    </citation>
    <scope>NUCLEOTIDE SEQUENCE</scope>
    <source>
        <strain evidence="9">CGMCC 4.5737</strain>
    </source>
</reference>
<keyword evidence="4 7" id="KW-1133">Transmembrane helix</keyword>
<keyword evidence="10" id="KW-1185">Reference proteome</keyword>
<evidence type="ECO:0000256" key="5">
    <source>
        <dbReference type="ARBA" id="ARBA00023136"/>
    </source>
</evidence>
<sequence>MPILGIVGVALLVLWVFCLVDVITTSEWECRNLPKSAWLLIVLLVPSAGSVIWLIAGRPRPAPAGTTVSGATSGYPEYDRPGRHVATDPEDDEEFLRRCRERAEAQRREAARRRPERE</sequence>
<dbReference type="RefSeq" id="WP_189053481.1">
    <property type="nucleotide sequence ID" value="NZ_BMMK01000002.1"/>
</dbReference>
<evidence type="ECO:0000256" key="6">
    <source>
        <dbReference type="SAM" id="MobiDB-lite"/>
    </source>
</evidence>
<accession>A0A8J3FSL7</accession>
<evidence type="ECO:0000313" key="10">
    <source>
        <dbReference type="Proteomes" id="UP000637578"/>
    </source>
</evidence>
<dbReference type="GO" id="GO:0005886">
    <property type="term" value="C:plasma membrane"/>
    <property type="evidence" value="ECO:0007669"/>
    <property type="project" value="UniProtKB-SubCell"/>
</dbReference>
<protein>
    <submittedName>
        <fullName evidence="9">Membrane protein</fullName>
    </submittedName>
</protein>
<feature type="compositionally biased region" description="Basic and acidic residues" evidence="6">
    <location>
        <begin position="77"/>
        <end position="87"/>
    </location>
</feature>
<evidence type="ECO:0000313" key="9">
    <source>
        <dbReference type="EMBL" id="GGM37041.1"/>
    </source>
</evidence>
<feature type="region of interest" description="Disordered" evidence="6">
    <location>
        <begin position="59"/>
        <end position="94"/>
    </location>
</feature>
<dbReference type="AlphaFoldDB" id="A0A8J3FSL7"/>
<feature type="domain" description="Cardiolipin synthase N-terminal" evidence="8">
    <location>
        <begin position="13"/>
        <end position="58"/>
    </location>
</feature>
<evidence type="ECO:0000256" key="3">
    <source>
        <dbReference type="ARBA" id="ARBA00022692"/>
    </source>
</evidence>